<name>A0A0T9QVB0_9GAMM</name>
<organism evidence="1 2">
    <name type="scientific">Yersinia thracica</name>
    <dbReference type="NCBI Taxonomy" id="2890319"/>
    <lineage>
        <taxon>Bacteria</taxon>
        <taxon>Pseudomonadati</taxon>
        <taxon>Pseudomonadota</taxon>
        <taxon>Gammaproteobacteria</taxon>
        <taxon>Enterobacterales</taxon>
        <taxon>Yersiniaceae</taxon>
        <taxon>Yersinia</taxon>
    </lineage>
</organism>
<protein>
    <submittedName>
        <fullName evidence="1">Uncharacterized protein</fullName>
    </submittedName>
</protein>
<evidence type="ECO:0000313" key="1">
    <source>
        <dbReference type="EMBL" id="CNI29773.1"/>
    </source>
</evidence>
<dbReference type="AlphaFoldDB" id="A0A0T9QVB0"/>
<sequence length="37" mass="4332">MKIAEAVELESFLKGYIESYRETALGLYWPKVLIALW</sequence>
<accession>A0A0T9QVB0</accession>
<evidence type="ECO:0000313" key="2">
    <source>
        <dbReference type="Proteomes" id="UP000041882"/>
    </source>
</evidence>
<dbReference type="Proteomes" id="UP000041882">
    <property type="component" value="Unassembled WGS sequence"/>
</dbReference>
<proteinExistence type="predicted"/>
<dbReference type="EMBL" id="CQAW01000024">
    <property type="protein sequence ID" value="CNI29773.1"/>
    <property type="molecule type" value="Genomic_DNA"/>
</dbReference>
<keyword evidence="2" id="KW-1185">Reference proteome</keyword>
<gene>
    <name evidence="1" type="ORF">ERS008472_03768</name>
</gene>
<reference evidence="2" key="1">
    <citation type="submission" date="2015-03" db="EMBL/GenBank/DDBJ databases">
        <authorList>
            <consortium name="Pathogen Informatics"/>
            <person name="Murphy D."/>
        </authorList>
    </citation>
    <scope>NUCLEOTIDE SEQUENCE [LARGE SCALE GENOMIC DNA]</scope>
    <source>
        <strain evidence="2">IP6945</strain>
    </source>
</reference>